<dbReference type="PANTHER" id="PTHR12526">
    <property type="entry name" value="GLYCOSYLTRANSFERASE"/>
    <property type="match status" value="1"/>
</dbReference>
<sequence length="355" mass="38423">MKIVLVSLGDLVDAQGPYDLANTGRLAGFLADALAEAGHQVTLLVARGSCSVARVVQVWPHDVCAGASGAAFAPLMLLLEELERRADDFDIVHSHLGYFSLSALARQTVPFLTTVYDRVDLPERHAIFRSFSGTPLVSISDRQRRSFPGANWLTTIPCCLPEHLLQPTFDPAADYVAYVCNLASECPIERAIRIAAASGMRLKIAGPCAVHDRAYFRYRIKPLLASAHVDYVEHLDDCAKSAFYGGARALLVPGALTEPYYLPLVEAMACGTPVIALRSSLASEIIEDGVSGMIADDDGAAVAAILRAVHFPRAAIRVAFERRFSAQVAARAYEQLYENLRAERGGKLVAVELGR</sequence>
<name>A0A6J5H1R4_9BURK</name>
<dbReference type="InterPro" id="IPR028098">
    <property type="entry name" value="Glyco_trans_4-like_N"/>
</dbReference>
<dbReference type="RefSeq" id="WP_175166454.1">
    <property type="nucleotide sequence ID" value="NZ_CADIKI010000051.1"/>
</dbReference>
<proteinExistence type="predicted"/>
<evidence type="ECO:0008006" key="5">
    <source>
        <dbReference type="Google" id="ProtNLM"/>
    </source>
</evidence>
<protein>
    <recommendedName>
        <fullName evidence="5">D-inositol-3-phosphate glycosyltransferase</fullName>
    </recommendedName>
</protein>
<evidence type="ECO:0000313" key="4">
    <source>
        <dbReference type="Proteomes" id="UP000494252"/>
    </source>
</evidence>
<dbReference type="Pfam" id="PF13439">
    <property type="entry name" value="Glyco_transf_4"/>
    <property type="match status" value="1"/>
</dbReference>
<organism evidence="3 4">
    <name type="scientific">Paraburkholderia fynbosensis</name>
    <dbReference type="NCBI Taxonomy" id="1200993"/>
    <lineage>
        <taxon>Bacteria</taxon>
        <taxon>Pseudomonadati</taxon>
        <taxon>Pseudomonadota</taxon>
        <taxon>Betaproteobacteria</taxon>
        <taxon>Burkholderiales</taxon>
        <taxon>Burkholderiaceae</taxon>
        <taxon>Paraburkholderia</taxon>
    </lineage>
</organism>
<dbReference type="GO" id="GO:0016757">
    <property type="term" value="F:glycosyltransferase activity"/>
    <property type="evidence" value="ECO:0007669"/>
    <property type="project" value="InterPro"/>
</dbReference>
<keyword evidence="4" id="KW-1185">Reference proteome</keyword>
<gene>
    <name evidence="3" type="ORF">LMG27177_07552</name>
</gene>
<dbReference type="Pfam" id="PF00534">
    <property type="entry name" value="Glycos_transf_1"/>
    <property type="match status" value="1"/>
</dbReference>
<accession>A0A6J5H1R4</accession>
<dbReference type="PANTHER" id="PTHR12526:SF595">
    <property type="entry name" value="BLL5217 PROTEIN"/>
    <property type="match status" value="1"/>
</dbReference>
<dbReference type="Gene3D" id="3.40.50.2000">
    <property type="entry name" value="Glycogen Phosphorylase B"/>
    <property type="match status" value="2"/>
</dbReference>
<dbReference type="EMBL" id="CADIKI010000051">
    <property type="protein sequence ID" value="CAB3810875.1"/>
    <property type="molecule type" value="Genomic_DNA"/>
</dbReference>
<dbReference type="SUPFAM" id="SSF53756">
    <property type="entry name" value="UDP-Glycosyltransferase/glycogen phosphorylase"/>
    <property type="match status" value="1"/>
</dbReference>
<feature type="domain" description="Glycosyl transferase family 1" evidence="1">
    <location>
        <begin position="176"/>
        <end position="308"/>
    </location>
</feature>
<feature type="domain" description="Glycosyltransferase subfamily 4-like N-terminal" evidence="2">
    <location>
        <begin position="30"/>
        <end position="126"/>
    </location>
</feature>
<evidence type="ECO:0000259" key="2">
    <source>
        <dbReference type="Pfam" id="PF13439"/>
    </source>
</evidence>
<dbReference type="InterPro" id="IPR001296">
    <property type="entry name" value="Glyco_trans_1"/>
</dbReference>
<reference evidence="3 4" key="1">
    <citation type="submission" date="2020-04" db="EMBL/GenBank/DDBJ databases">
        <authorList>
            <person name="De Canck E."/>
        </authorList>
    </citation>
    <scope>NUCLEOTIDE SEQUENCE [LARGE SCALE GENOMIC DNA]</scope>
    <source>
        <strain evidence="3 4">LMG 27177</strain>
    </source>
</reference>
<dbReference type="Proteomes" id="UP000494252">
    <property type="component" value="Unassembled WGS sequence"/>
</dbReference>
<dbReference type="AlphaFoldDB" id="A0A6J5H1R4"/>
<evidence type="ECO:0000313" key="3">
    <source>
        <dbReference type="EMBL" id="CAB3810875.1"/>
    </source>
</evidence>
<evidence type="ECO:0000259" key="1">
    <source>
        <dbReference type="Pfam" id="PF00534"/>
    </source>
</evidence>